<dbReference type="Proteomes" id="UP000054928">
    <property type="component" value="Unassembled WGS sequence"/>
</dbReference>
<evidence type="ECO:0000313" key="2">
    <source>
        <dbReference type="Proteomes" id="UP000054928"/>
    </source>
</evidence>
<dbReference type="RefSeq" id="XP_024584733.1">
    <property type="nucleotide sequence ID" value="XM_024719433.2"/>
</dbReference>
<reference evidence="2" key="1">
    <citation type="submission" date="2014-09" db="EMBL/GenBank/DDBJ databases">
        <authorList>
            <person name="Sharma Rahul"/>
            <person name="Thines Marco"/>
        </authorList>
    </citation>
    <scope>NUCLEOTIDE SEQUENCE [LARGE SCALE GENOMIC DNA]</scope>
</reference>
<evidence type="ECO:0000313" key="1">
    <source>
        <dbReference type="EMBL" id="CEG48364.1"/>
    </source>
</evidence>
<organism evidence="1 2">
    <name type="scientific">Plasmopara halstedii</name>
    <name type="common">Downy mildew of sunflower</name>
    <dbReference type="NCBI Taxonomy" id="4781"/>
    <lineage>
        <taxon>Eukaryota</taxon>
        <taxon>Sar</taxon>
        <taxon>Stramenopiles</taxon>
        <taxon>Oomycota</taxon>
        <taxon>Peronosporomycetes</taxon>
        <taxon>Peronosporales</taxon>
        <taxon>Peronosporaceae</taxon>
        <taxon>Plasmopara</taxon>
    </lineage>
</organism>
<sequence length="78" mass="9336">MHRIRWRMIFQWLVLLFVKRRRMSPSVTGYAPYFLLCTYTIPVAWEAQDEVTRRSIMLCAHKNGTSIQVRENHALKVN</sequence>
<keyword evidence="2" id="KW-1185">Reference proteome</keyword>
<dbReference type="EMBL" id="CCYD01002939">
    <property type="protein sequence ID" value="CEG48364.1"/>
    <property type="molecule type" value="Genomic_DNA"/>
</dbReference>
<protein>
    <submittedName>
        <fullName evidence="1">Uncharacterized protein</fullName>
    </submittedName>
</protein>
<dbReference type="AlphaFoldDB" id="A0A0P1B2T7"/>
<accession>A0A0P1B2T7</accession>
<dbReference type="GeneID" id="36410185"/>
<proteinExistence type="predicted"/>
<name>A0A0P1B2T7_PLAHL</name>